<sequence>MTSPARGAVRKRLRRATAPDEALIAPNDSDPREAGTEAVANACSDPEVHANQVWKLKFVLNEEDNAVNGAFYQPSFTHQIFPNERIRGYLEPNLYQVYDAVTLHCYLNFKYTAVVNPSKEVTPVMSTLQSLLDECGGYTTDYEAFRQCSRNANEPLETALKTISTYDLHNETFIISEGVLCSENKSPAQAALRALHRRLQFLTLLYIEAASFIDDEDPRWMIYLCRSRRDQRLVGFATVYRFPAIEKLQEFDPHREKWRLAQLLILPPYQRAGHGTRFLHALYERARCVSEQTGRCVLEISIEDPAPALCCVRDLVDLEKLLTSDDASRQWAQSINASSPVPSRSELKTLAQRLRITAAQVRRLYEILRLHAMVSASAASGDVDPELEREYRLVVKRRLFRENEECFGLKNDDERKQMLAEMYTSLMQESYHPVIAAAMRRGLIAPTRLERRTGSESELHVLVSGSKELLLRNSAQVSESGST</sequence>
<evidence type="ECO:0000259" key="7">
    <source>
        <dbReference type="Pfam" id="PF00583"/>
    </source>
</evidence>
<dbReference type="GeneID" id="16997446"/>
<gene>
    <name evidence="9" type="ORF">CYME_CMS083C</name>
</gene>
<dbReference type="EMBL" id="AP006501">
    <property type="protein sequence ID" value="BAM82724.1"/>
    <property type="molecule type" value="Genomic_DNA"/>
</dbReference>
<dbReference type="KEGG" id="cme:CYME_CMS083C"/>
<dbReference type="InterPro" id="IPR019467">
    <property type="entry name" value="Hat1_N"/>
</dbReference>
<dbReference type="Proteomes" id="UP000007014">
    <property type="component" value="Chromosome 19"/>
</dbReference>
<feature type="domain" description="Histone acetyl transferase HAT1 N-terminal" evidence="8">
    <location>
        <begin position="48"/>
        <end position="208"/>
    </location>
</feature>
<feature type="domain" description="N-acetyltransferase" evidence="7">
    <location>
        <begin position="214"/>
        <end position="289"/>
    </location>
</feature>
<dbReference type="GO" id="GO:0000781">
    <property type="term" value="C:chromosome, telomeric region"/>
    <property type="evidence" value="ECO:0007669"/>
    <property type="project" value="GOC"/>
</dbReference>
<dbReference type="Gene3D" id="3.40.630.30">
    <property type="match status" value="1"/>
</dbReference>
<dbReference type="SUPFAM" id="SSF55729">
    <property type="entry name" value="Acyl-CoA N-acyltransferases (Nat)"/>
    <property type="match status" value="1"/>
</dbReference>
<dbReference type="GO" id="GO:0005634">
    <property type="term" value="C:nucleus"/>
    <property type="evidence" value="ECO:0007669"/>
    <property type="project" value="InterPro"/>
</dbReference>
<comment type="catalytic activity">
    <reaction evidence="5">
        <text>L-lysyl-[protein] + acetyl-CoA = N(6)-acetyl-L-lysyl-[protein] + CoA + H(+)</text>
        <dbReference type="Rhea" id="RHEA:45948"/>
        <dbReference type="Rhea" id="RHEA-COMP:9752"/>
        <dbReference type="Rhea" id="RHEA-COMP:10731"/>
        <dbReference type="ChEBI" id="CHEBI:15378"/>
        <dbReference type="ChEBI" id="CHEBI:29969"/>
        <dbReference type="ChEBI" id="CHEBI:57287"/>
        <dbReference type="ChEBI" id="CHEBI:57288"/>
        <dbReference type="ChEBI" id="CHEBI:61930"/>
        <dbReference type="EC" id="2.3.1.48"/>
    </reaction>
</comment>
<dbReference type="CDD" id="cd04301">
    <property type="entry name" value="NAT_SF"/>
    <property type="match status" value="1"/>
</dbReference>
<dbReference type="InterPro" id="IPR037113">
    <property type="entry name" value="Hat1_N_sf"/>
</dbReference>
<accession>M1VBK8</accession>
<evidence type="ECO:0000256" key="2">
    <source>
        <dbReference type="ARBA" id="ARBA00013184"/>
    </source>
</evidence>
<dbReference type="AlphaFoldDB" id="M1VBK8"/>
<dbReference type="OMA" id="WTCDAND"/>
<evidence type="ECO:0000256" key="6">
    <source>
        <dbReference type="SAM" id="MobiDB-lite"/>
    </source>
</evidence>
<dbReference type="InterPro" id="IPR016181">
    <property type="entry name" value="Acyl_CoA_acyltransferase"/>
</dbReference>
<keyword evidence="10" id="KW-1185">Reference proteome</keyword>
<dbReference type="HOGENOM" id="CLU_565472_0_0_1"/>
<dbReference type="Gene3D" id="3.90.360.10">
    <property type="entry name" value="Histone acetyl transferase 1 (HAT1), N-terminal domain"/>
    <property type="match status" value="1"/>
</dbReference>
<dbReference type="OrthoDB" id="10253098at2759"/>
<name>M1VBK8_CYAM1</name>
<dbReference type="Gramene" id="CMS083CT">
    <property type="protein sequence ID" value="CMS083CT"/>
    <property type="gene ID" value="CMS083C"/>
</dbReference>
<feature type="region of interest" description="Disordered" evidence="6">
    <location>
        <begin position="1"/>
        <end position="35"/>
    </location>
</feature>
<dbReference type="Pfam" id="PF10394">
    <property type="entry name" value="Hat1_N"/>
    <property type="match status" value="1"/>
</dbReference>
<evidence type="ECO:0000256" key="1">
    <source>
        <dbReference type="ARBA" id="ARBA00010543"/>
    </source>
</evidence>
<reference evidence="9 10" key="1">
    <citation type="journal article" date="2004" name="Nature">
        <title>Genome sequence of the ultrasmall unicellular red alga Cyanidioschyzon merolae 10D.</title>
        <authorList>
            <person name="Matsuzaki M."/>
            <person name="Misumi O."/>
            <person name="Shin-i T."/>
            <person name="Maruyama S."/>
            <person name="Takahara M."/>
            <person name="Miyagishima S."/>
            <person name="Mori T."/>
            <person name="Nishida K."/>
            <person name="Yagisawa F."/>
            <person name="Nishida K."/>
            <person name="Yoshida Y."/>
            <person name="Nishimura Y."/>
            <person name="Nakao S."/>
            <person name="Kobayashi T."/>
            <person name="Momoyama Y."/>
            <person name="Higashiyama T."/>
            <person name="Minoda A."/>
            <person name="Sano M."/>
            <person name="Nomoto H."/>
            <person name="Oishi K."/>
            <person name="Hayashi H."/>
            <person name="Ohta F."/>
            <person name="Nishizaka S."/>
            <person name="Haga S."/>
            <person name="Miura S."/>
            <person name="Morishita T."/>
            <person name="Kabeya Y."/>
            <person name="Terasawa K."/>
            <person name="Suzuki Y."/>
            <person name="Ishii Y."/>
            <person name="Asakawa S."/>
            <person name="Takano H."/>
            <person name="Ohta N."/>
            <person name="Kuroiwa H."/>
            <person name="Tanaka K."/>
            <person name="Shimizu N."/>
            <person name="Sugano S."/>
            <person name="Sato N."/>
            <person name="Nozaki H."/>
            <person name="Ogasawara N."/>
            <person name="Kohara Y."/>
            <person name="Kuroiwa T."/>
        </authorList>
    </citation>
    <scope>NUCLEOTIDE SEQUENCE [LARGE SCALE GENOMIC DNA]</scope>
    <source>
        <strain evidence="9 10">10D</strain>
    </source>
</reference>
<dbReference type="STRING" id="280699.M1VBK8"/>
<evidence type="ECO:0000259" key="8">
    <source>
        <dbReference type="Pfam" id="PF10394"/>
    </source>
</evidence>
<dbReference type="GO" id="GO:0031509">
    <property type="term" value="P:subtelomeric heterochromatin formation"/>
    <property type="evidence" value="ECO:0007669"/>
    <property type="project" value="InterPro"/>
</dbReference>
<dbReference type="InterPro" id="IPR017380">
    <property type="entry name" value="Hist_AcTrfase_B-typ_cat-su"/>
</dbReference>
<evidence type="ECO:0000256" key="4">
    <source>
        <dbReference type="ARBA" id="ARBA00023315"/>
    </source>
</evidence>
<dbReference type="PANTHER" id="PTHR12046">
    <property type="entry name" value="HISTONE ACETYLTRANSFERASE TYPE B CATALYTIC SUBUNIT"/>
    <property type="match status" value="1"/>
</dbReference>
<keyword evidence="4" id="KW-0012">Acyltransferase</keyword>
<dbReference type="GO" id="GO:0004402">
    <property type="term" value="F:histone acetyltransferase activity"/>
    <property type="evidence" value="ECO:0007669"/>
    <property type="project" value="InterPro"/>
</dbReference>
<dbReference type="Pfam" id="PF00583">
    <property type="entry name" value="Acetyltransf_1"/>
    <property type="match status" value="1"/>
</dbReference>
<organism evidence="9 10">
    <name type="scientific">Cyanidioschyzon merolae (strain NIES-3377 / 10D)</name>
    <name type="common">Unicellular red alga</name>
    <dbReference type="NCBI Taxonomy" id="280699"/>
    <lineage>
        <taxon>Eukaryota</taxon>
        <taxon>Rhodophyta</taxon>
        <taxon>Bangiophyceae</taxon>
        <taxon>Cyanidiales</taxon>
        <taxon>Cyanidiaceae</taxon>
        <taxon>Cyanidioschyzon</taxon>
    </lineage>
</organism>
<dbReference type="RefSeq" id="XP_005538760.1">
    <property type="nucleotide sequence ID" value="XM_005538703.1"/>
</dbReference>
<evidence type="ECO:0000256" key="3">
    <source>
        <dbReference type="ARBA" id="ARBA00022679"/>
    </source>
</evidence>
<comment type="similarity">
    <text evidence="1">Belongs to the HAT1 family.</text>
</comment>
<proteinExistence type="inferred from homology"/>
<dbReference type="InterPro" id="IPR000182">
    <property type="entry name" value="GNAT_dom"/>
</dbReference>
<reference evidence="9 10" key="2">
    <citation type="journal article" date="2007" name="BMC Biol.">
        <title>A 100%-complete sequence reveals unusually simple genomic features in the hot-spring red alga Cyanidioschyzon merolae.</title>
        <authorList>
            <person name="Nozaki H."/>
            <person name="Takano H."/>
            <person name="Misumi O."/>
            <person name="Terasawa K."/>
            <person name="Matsuzaki M."/>
            <person name="Maruyama S."/>
            <person name="Nishida K."/>
            <person name="Yagisawa F."/>
            <person name="Yoshida Y."/>
            <person name="Fujiwara T."/>
            <person name="Takio S."/>
            <person name="Tamura K."/>
            <person name="Chung S.J."/>
            <person name="Nakamura S."/>
            <person name="Kuroiwa H."/>
            <person name="Tanaka K."/>
            <person name="Sato N."/>
            <person name="Kuroiwa T."/>
        </authorList>
    </citation>
    <scope>NUCLEOTIDE SEQUENCE [LARGE SCALE GENOMIC DNA]</scope>
    <source>
        <strain evidence="9 10">10D</strain>
    </source>
</reference>
<keyword evidence="3" id="KW-0808">Transferase</keyword>
<dbReference type="eggNOG" id="KOG2696">
    <property type="taxonomic scope" value="Eukaryota"/>
</dbReference>
<dbReference type="EC" id="2.3.1.48" evidence="2"/>
<evidence type="ECO:0000256" key="5">
    <source>
        <dbReference type="ARBA" id="ARBA00048017"/>
    </source>
</evidence>
<protein>
    <recommendedName>
        <fullName evidence="2">histone acetyltransferase</fullName>
        <ecNumber evidence="2">2.3.1.48</ecNumber>
    </recommendedName>
</protein>
<evidence type="ECO:0000313" key="9">
    <source>
        <dbReference type="EMBL" id="BAM82724.1"/>
    </source>
</evidence>
<evidence type="ECO:0000313" key="10">
    <source>
        <dbReference type="Proteomes" id="UP000007014"/>
    </source>
</evidence>